<sequence>MIDVHQDEQLSAGSLVRGWFRAFFGVLLGIATAPPGLLVAMLGVGTVRMTEFELRRIERWSGAAHADPLTPRRCQRYLGVRWMVGGLGFGVVLMLLLYLTTAASMVTAWLFDGSWGLVKDGDVVSGELIAVATLPGTLLIFVTLAGVTGVAVLDRWLATAMLGRSQQTMLRQRVAELTSTRAEVIEAIDDERRRIERDLHDGVQQRLVALGMLIGRARRARGEEQLQQLLEQAHDTAGEAIDELREVATRVYPAVLDDSGLGTALEVLAERSGVRVEIRNELRASPGAALETVIYFVASEAVNNAAKHADASLVEIFVQQVPGGITVVVRDDGVGGADPSGTGLSGLARRVKAVDGVFEVISPSGGPTTIGARVPCE</sequence>
<evidence type="ECO:0000313" key="11">
    <source>
        <dbReference type="EMBL" id="SDP25771.1"/>
    </source>
</evidence>
<dbReference type="EC" id="2.7.13.3" evidence="2"/>
<keyword evidence="9" id="KW-0812">Transmembrane</keyword>
<gene>
    <name evidence="11" type="ORF">SAMN05421507_106207</name>
</gene>
<dbReference type="Gene3D" id="3.30.565.10">
    <property type="entry name" value="Histidine kinase-like ATPase, C-terminal domain"/>
    <property type="match status" value="1"/>
</dbReference>
<feature type="domain" description="Signal transduction histidine kinase subgroup 3 dimerisation and phosphoacceptor" evidence="10">
    <location>
        <begin position="191"/>
        <end position="255"/>
    </location>
</feature>
<name>A0A1H0R8H6_9PSEU</name>
<evidence type="ECO:0000256" key="8">
    <source>
        <dbReference type="ARBA" id="ARBA00023012"/>
    </source>
</evidence>
<comment type="catalytic activity">
    <reaction evidence="1">
        <text>ATP + protein L-histidine = ADP + protein N-phospho-L-histidine.</text>
        <dbReference type="EC" id="2.7.13.3"/>
    </reaction>
</comment>
<evidence type="ECO:0000313" key="12">
    <source>
        <dbReference type="Proteomes" id="UP000199691"/>
    </source>
</evidence>
<evidence type="ECO:0000256" key="3">
    <source>
        <dbReference type="ARBA" id="ARBA00022553"/>
    </source>
</evidence>
<dbReference type="PANTHER" id="PTHR24421">
    <property type="entry name" value="NITRATE/NITRITE SENSOR PROTEIN NARX-RELATED"/>
    <property type="match status" value="1"/>
</dbReference>
<keyword evidence="8" id="KW-0902">Two-component regulatory system</keyword>
<feature type="transmembrane region" description="Helical" evidence="9">
    <location>
        <begin position="82"/>
        <end position="109"/>
    </location>
</feature>
<dbReference type="AlphaFoldDB" id="A0A1H0R8H6"/>
<accession>A0A1H0R8H6</accession>
<dbReference type="Gene3D" id="1.20.5.1930">
    <property type="match status" value="1"/>
</dbReference>
<keyword evidence="12" id="KW-1185">Reference proteome</keyword>
<dbReference type="GO" id="GO:0000155">
    <property type="term" value="F:phosphorelay sensor kinase activity"/>
    <property type="evidence" value="ECO:0007669"/>
    <property type="project" value="InterPro"/>
</dbReference>
<proteinExistence type="predicted"/>
<evidence type="ECO:0000259" key="10">
    <source>
        <dbReference type="Pfam" id="PF07730"/>
    </source>
</evidence>
<dbReference type="Pfam" id="PF07730">
    <property type="entry name" value="HisKA_3"/>
    <property type="match status" value="1"/>
</dbReference>
<keyword evidence="5" id="KW-0547">Nucleotide-binding</keyword>
<evidence type="ECO:0000256" key="5">
    <source>
        <dbReference type="ARBA" id="ARBA00022741"/>
    </source>
</evidence>
<dbReference type="STRING" id="641025.SAMN05421507_106207"/>
<dbReference type="GO" id="GO:0046983">
    <property type="term" value="F:protein dimerization activity"/>
    <property type="evidence" value="ECO:0007669"/>
    <property type="project" value="InterPro"/>
</dbReference>
<feature type="transmembrane region" description="Helical" evidence="9">
    <location>
        <begin position="20"/>
        <end position="47"/>
    </location>
</feature>
<keyword evidence="9" id="KW-0472">Membrane</keyword>
<dbReference type="Proteomes" id="UP000199691">
    <property type="component" value="Unassembled WGS sequence"/>
</dbReference>
<evidence type="ECO:0000256" key="7">
    <source>
        <dbReference type="ARBA" id="ARBA00022840"/>
    </source>
</evidence>
<evidence type="ECO:0000256" key="4">
    <source>
        <dbReference type="ARBA" id="ARBA00022679"/>
    </source>
</evidence>
<dbReference type="InterPro" id="IPR036890">
    <property type="entry name" value="HATPase_C_sf"/>
</dbReference>
<dbReference type="PANTHER" id="PTHR24421:SF10">
    <property type="entry name" value="NITRATE_NITRITE SENSOR PROTEIN NARQ"/>
    <property type="match status" value="1"/>
</dbReference>
<evidence type="ECO:0000256" key="1">
    <source>
        <dbReference type="ARBA" id="ARBA00000085"/>
    </source>
</evidence>
<organism evidence="11 12">
    <name type="scientific">Lentzea jiangxiensis</name>
    <dbReference type="NCBI Taxonomy" id="641025"/>
    <lineage>
        <taxon>Bacteria</taxon>
        <taxon>Bacillati</taxon>
        <taxon>Actinomycetota</taxon>
        <taxon>Actinomycetes</taxon>
        <taxon>Pseudonocardiales</taxon>
        <taxon>Pseudonocardiaceae</taxon>
        <taxon>Lentzea</taxon>
    </lineage>
</organism>
<reference evidence="12" key="1">
    <citation type="submission" date="2016-10" db="EMBL/GenBank/DDBJ databases">
        <authorList>
            <person name="Varghese N."/>
            <person name="Submissions S."/>
        </authorList>
    </citation>
    <scope>NUCLEOTIDE SEQUENCE [LARGE SCALE GENOMIC DNA]</scope>
    <source>
        <strain evidence="12">CGMCC 4.6609</strain>
    </source>
</reference>
<dbReference type="InterPro" id="IPR050482">
    <property type="entry name" value="Sensor_HK_TwoCompSys"/>
</dbReference>
<keyword evidence="3" id="KW-0597">Phosphoprotein</keyword>
<dbReference type="GO" id="GO:0016020">
    <property type="term" value="C:membrane"/>
    <property type="evidence" value="ECO:0007669"/>
    <property type="project" value="InterPro"/>
</dbReference>
<dbReference type="GO" id="GO:0005524">
    <property type="term" value="F:ATP binding"/>
    <property type="evidence" value="ECO:0007669"/>
    <property type="project" value="UniProtKB-KW"/>
</dbReference>
<keyword evidence="6 11" id="KW-0418">Kinase</keyword>
<keyword evidence="9" id="KW-1133">Transmembrane helix</keyword>
<dbReference type="CDD" id="cd16917">
    <property type="entry name" value="HATPase_UhpB-NarQ-NarX-like"/>
    <property type="match status" value="1"/>
</dbReference>
<dbReference type="InterPro" id="IPR011712">
    <property type="entry name" value="Sig_transdc_His_kin_sub3_dim/P"/>
</dbReference>
<dbReference type="SUPFAM" id="SSF55874">
    <property type="entry name" value="ATPase domain of HSP90 chaperone/DNA topoisomerase II/histidine kinase"/>
    <property type="match status" value="1"/>
</dbReference>
<protein>
    <recommendedName>
        <fullName evidence="2">histidine kinase</fullName>
        <ecNumber evidence="2">2.7.13.3</ecNumber>
    </recommendedName>
</protein>
<feature type="transmembrane region" description="Helical" evidence="9">
    <location>
        <begin position="129"/>
        <end position="153"/>
    </location>
</feature>
<keyword evidence="7" id="KW-0067">ATP-binding</keyword>
<evidence type="ECO:0000256" key="2">
    <source>
        <dbReference type="ARBA" id="ARBA00012438"/>
    </source>
</evidence>
<evidence type="ECO:0000256" key="9">
    <source>
        <dbReference type="SAM" id="Phobius"/>
    </source>
</evidence>
<dbReference type="EMBL" id="FNIX01000006">
    <property type="protein sequence ID" value="SDP25771.1"/>
    <property type="molecule type" value="Genomic_DNA"/>
</dbReference>
<keyword evidence="4" id="KW-0808">Transferase</keyword>
<evidence type="ECO:0000256" key="6">
    <source>
        <dbReference type="ARBA" id="ARBA00022777"/>
    </source>
</evidence>